<evidence type="ECO:0000256" key="3">
    <source>
        <dbReference type="SAM" id="MobiDB-lite"/>
    </source>
</evidence>
<gene>
    <name evidence="5" type="ORF">F0U44_16825</name>
</gene>
<reference evidence="5 6" key="1">
    <citation type="submission" date="2019-09" db="EMBL/GenBank/DDBJ databases">
        <title>Nocardioides panacisoli sp. nov., isolated from the soil of a ginseng field.</title>
        <authorList>
            <person name="Cho C."/>
        </authorList>
    </citation>
    <scope>NUCLEOTIDE SEQUENCE [LARGE SCALE GENOMIC DNA]</scope>
    <source>
        <strain evidence="5 6">BN130099</strain>
    </source>
</reference>
<dbReference type="SUPFAM" id="SSF51120">
    <property type="entry name" value="beta-Roll"/>
    <property type="match status" value="2"/>
</dbReference>
<protein>
    <submittedName>
        <fullName evidence="5">Calcium-binding protein</fullName>
    </submittedName>
</protein>
<evidence type="ECO:0000256" key="2">
    <source>
        <dbReference type="ARBA" id="ARBA00022525"/>
    </source>
</evidence>
<keyword evidence="4" id="KW-0732">Signal</keyword>
<sequence>MGPTLRLLASTVVALVGGVGLVATGPAAHAAAGPTLTRSGGLFTVTVGTVPLNFIVSPSSNTPGNLTFGNAGWTSAPAGCVFLYGGTTYLDCAGVVKIVVHGGSGDDYASAADGIVVPLEVHAGDGDDDINGGGGNDKIYGDGGRDYVSGDSGVDRVEGGAGDDYQVRGDGGNDTLLGDAGNDRVMGGDGNDTVSGGIGNDEVYGDSGSSSYSLTDGNDIVNGDAGNDTLWAQGGRDVVNGGDGVDMASYVGYRENDTSFKIALDNLANDGPAGEKDNIGPLGDVENATAPDLRDFGSLTMTGNDGPNFLRVEFADGPVVVDGGGGNDVIQGSGSDGVTILRGGDGADDVTGSSADEKIYGGAGNDELNGGSGNDAIDGQEGSDQVFGGNGNDTIQAVDNTVDTISCGQDADIARVDTGDVVAVDALSICESLTKVQPAKPNVVVPTTADYQLDANGVGTFNLTNNSRFPVTVSATATTTKVVGTGGVTLASQAAGNLLLQLNADGKAVVAARGSLRCSVTFTLTGNGQTTQVKRVVTFLE</sequence>
<reference evidence="5 6" key="2">
    <citation type="submission" date="2019-09" db="EMBL/GenBank/DDBJ databases">
        <authorList>
            <person name="Jin C."/>
        </authorList>
    </citation>
    <scope>NUCLEOTIDE SEQUENCE [LARGE SCALE GENOMIC DNA]</scope>
    <source>
        <strain evidence="5 6">BN130099</strain>
    </source>
</reference>
<dbReference type="GO" id="GO:0005576">
    <property type="term" value="C:extracellular region"/>
    <property type="evidence" value="ECO:0007669"/>
    <property type="project" value="UniProtKB-SubCell"/>
</dbReference>
<dbReference type="Gene3D" id="2.150.10.10">
    <property type="entry name" value="Serralysin-like metalloprotease, C-terminal"/>
    <property type="match status" value="3"/>
</dbReference>
<evidence type="ECO:0000313" key="5">
    <source>
        <dbReference type="EMBL" id="KAA1416850.1"/>
    </source>
</evidence>
<name>A0A5B1LAP6_9ACTN</name>
<feature type="chain" id="PRO_5022990567" evidence="4">
    <location>
        <begin position="31"/>
        <end position="541"/>
    </location>
</feature>
<evidence type="ECO:0000256" key="4">
    <source>
        <dbReference type="SAM" id="SignalP"/>
    </source>
</evidence>
<dbReference type="Proteomes" id="UP000325003">
    <property type="component" value="Unassembled WGS sequence"/>
</dbReference>
<accession>A0A5B1LAP6</accession>
<evidence type="ECO:0000256" key="1">
    <source>
        <dbReference type="ARBA" id="ARBA00004613"/>
    </source>
</evidence>
<dbReference type="InterPro" id="IPR001343">
    <property type="entry name" value="Hemolysn_Ca-bd"/>
</dbReference>
<dbReference type="Pfam" id="PF00353">
    <property type="entry name" value="HemolysinCabind"/>
    <property type="match status" value="5"/>
</dbReference>
<feature type="region of interest" description="Disordered" evidence="3">
    <location>
        <begin position="344"/>
        <end position="390"/>
    </location>
</feature>
<proteinExistence type="predicted"/>
<dbReference type="PANTHER" id="PTHR38340:SF1">
    <property type="entry name" value="S-LAYER PROTEIN"/>
    <property type="match status" value="1"/>
</dbReference>
<dbReference type="PANTHER" id="PTHR38340">
    <property type="entry name" value="S-LAYER PROTEIN"/>
    <property type="match status" value="1"/>
</dbReference>
<dbReference type="InterPro" id="IPR050557">
    <property type="entry name" value="RTX_toxin/Mannuronan_C5-epim"/>
</dbReference>
<keyword evidence="2" id="KW-0964">Secreted</keyword>
<evidence type="ECO:0000313" key="6">
    <source>
        <dbReference type="Proteomes" id="UP000325003"/>
    </source>
</evidence>
<feature type="signal peptide" evidence="4">
    <location>
        <begin position="1"/>
        <end position="30"/>
    </location>
</feature>
<dbReference type="EMBL" id="VUJV01000006">
    <property type="protein sequence ID" value="KAA1416850.1"/>
    <property type="molecule type" value="Genomic_DNA"/>
</dbReference>
<organism evidence="5 6">
    <name type="scientific">Nocardioides humilatus</name>
    <dbReference type="NCBI Taxonomy" id="2607660"/>
    <lineage>
        <taxon>Bacteria</taxon>
        <taxon>Bacillati</taxon>
        <taxon>Actinomycetota</taxon>
        <taxon>Actinomycetes</taxon>
        <taxon>Propionibacteriales</taxon>
        <taxon>Nocardioidaceae</taxon>
        <taxon>Nocardioides</taxon>
    </lineage>
</organism>
<dbReference type="RefSeq" id="WP_149729520.1">
    <property type="nucleotide sequence ID" value="NZ_VUJV01000006.1"/>
</dbReference>
<comment type="caution">
    <text evidence="5">The sequence shown here is derived from an EMBL/GenBank/DDBJ whole genome shotgun (WGS) entry which is preliminary data.</text>
</comment>
<dbReference type="InterPro" id="IPR011049">
    <property type="entry name" value="Serralysin-like_metalloprot_C"/>
</dbReference>
<dbReference type="PRINTS" id="PR00313">
    <property type="entry name" value="CABNDNGRPT"/>
</dbReference>
<dbReference type="GO" id="GO:0005509">
    <property type="term" value="F:calcium ion binding"/>
    <property type="evidence" value="ECO:0007669"/>
    <property type="project" value="InterPro"/>
</dbReference>
<keyword evidence="6" id="KW-1185">Reference proteome</keyword>
<comment type="subcellular location">
    <subcellularLocation>
        <location evidence="1">Secreted</location>
    </subcellularLocation>
</comment>
<dbReference type="AlphaFoldDB" id="A0A5B1LAP6"/>